<dbReference type="EMBL" id="PDHS01000525">
    <property type="protein sequence ID" value="MQM32428.1"/>
    <property type="molecule type" value="Genomic_DNA"/>
</dbReference>
<dbReference type="InterPro" id="IPR007280">
    <property type="entry name" value="Peptidase_C_arc/bac"/>
</dbReference>
<organism evidence="2 3">
    <name type="scientific">Candidatus Accumulibacter phosphatis</name>
    <dbReference type="NCBI Taxonomy" id="327160"/>
    <lineage>
        <taxon>Bacteria</taxon>
        <taxon>Pseudomonadati</taxon>
        <taxon>Pseudomonadota</taxon>
        <taxon>Betaproteobacteria</taxon>
        <taxon>Candidatus Accumulibacter</taxon>
    </lineage>
</organism>
<protein>
    <recommendedName>
        <fullName evidence="1">Peptidase C-terminal archaeal/bacterial domain-containing protein</fullName>
    </recommendedName>
</protein>
<reference evidence="2 3" key="1">
    <citation type="submission" date="2017-09" db="EMBL/GenBank/DDBJ databases">
        <title>Metagenomic Analysis Reveals Denitrifying Candidatus Accumulibacter and Flanking Population as a Source of N2O.</title>
        <authorList>
            <person name="Gao H."/>
            <person name="Mao Y."/>
            <person name="Zhao X."/>
            <person name="Liu W.-T."/>
            <person name="Zhang T."/>
            <person name="Wells G."/>
        </authorList>
    </citation>
    <scope>NUCLEOTIDE SEQUENCE [LARGE SCALE GENOMIC DNA]</scope>
    <source>
        <strain evidence="2">CANDO_2_IC</strain>
    </source>
</reference>
<dbReference type="NCBIfam" id="NF012209">
    <property type="entry name" value="LEPR-8K"/>
    <property type="match status" value="1"/>
</dbReference>
<comment type="caution">
    <text evidence="2">The sequence shown here is derived from an EMBL/GenBank/DDBJ whole genome shotgun (WGS) entry which is preliminary data.</text>
</comment>
<evidence type="ECO:0000313" key="2">
    <source>
        <dbReference type="EMBL" id="MQM32428.1"/>
    </source>
</evidence>
<dbReference type="Gene3D" id="2.60.120.380">
    <property type="match status" value="2"/>
</dbReference>
<dbReference type="Proteomes" id="UP000342300">
    <property type="component" value="Unassembled WGS sequence"/>
</dbReference>
<accession>A0A6A7RY59</accession>
<evidence type="ECO:0000259" key="1">
    <source>
        <dbReference type="Pfam" id="PF04151"/>
    </source>
</evidence>
<feature type="non-terminal residue" evidence="2">
    <location>
        <position position="330"/>
    </location>
</feature>
<sequence length="330" mass="34755">MSRVASALREALKVAWPFVRKAEKQAAEPQPPIRIHFETFEPRLLLSGDVLPTASTLLHENEPDNNALLTATVMPLTEDPIGSGLAIGRAEGRQEPAVSGDYWSDPDWWRLELQKGDVISVSVDTPTSDMDPYLWLGDGSGSGITSDDNNGPGNDAVISTYTVAATGVYYIQVGRYGPSTTPGAYELHVERARGIQQEYDAGYSNDSLGGANPLTLANGDGHRTATVAGTLMAAEGSNTDADVYNLGLFNAGNVIELSTRLPGDGTLSPKVVLLDAAGAVITDTDGNAVDGHARAILSTDGVIYARVEANSGSGSRGQYLLDVDISDPVP</sequence>
<evidence type="ECO:0000313" key="3">
    <source>
        <dbReference type="Proteomes" id="UP000342300"/>
    </source>
</evidence>
<gene>
    <name evidence="2" type="ORF">CRU78_18835</name>
</gene>
<dbReference type="Pfam" id="PF04151">
    <property type="entry name" value="PPC"/>
    <property type="match status" value="1"/>
</dbReference>
<name>A0A6A7RY59_9PROT</name>
<dbReference type="AlphaFoldDB" id="A0A6A7RY59"/>
<proteinExistence type="predicted"/>
<dbReference type="SUPFAM" id="SSF89260">
    <property type="entry name" value="Collagen-binding domain"/>
    <property type="match status" value="1"/>
</dbReference>
<feature type="domain" description="Peptidase C-terminal archaeal/bacterial" evidence="1">
    <location>
        <begin position="107"/>
        <end position="173"/>
    </location>
</feature>
<dbReference type="InterPro" id="IPR053786">
    <property type="entry name" value="LEPRxLL_CS"/>
</dbReference>